<name>A0ACB7T6G9_HYAAI</name>
<accession>A0ACB7T6G9</accession>
<evidence type="ECO:0000313" key="1">
    <source>
        <dbReference type="EMBL" id="KAH6941584.1"/>
    </source>
</evidence>
<dbReference type="Proteomes" id="UP000821845">
    <property type="component" value="Chromosome 11"/>
</dbReference>
<reference evidence="1" key="1">
    <citation type="submission" date="2020-05" db="EMBL/GenBank/DDBJ databases">
        <title>Large-scale comparative analyses of tick genomes elucidate their genetic diversity and vector capacities.</title>
        <authorList>
            <person name="Jia N."/>
            <person name="Wang J."/>
            <person name="Shi W."/>
            <person name="Du L."/>
            <person name="Sun Y."/>
            <person name="Zhan W."/>
            <person name="Jiang J."/>
            <person name="Wang Q."/>
            <person name="Zhang B."/>
            <person name="Ji P."/>
            <person name="Sakyi L.B."/>
            <person name="Cui X."/>
            <person name="Yuan T."/>
            <person name="Jiang B."/>
            <person name="Yang W."/>
            <person name="Lam T.T.-Y."/>
            <person name="Chang Q."/>
            <person name="Ding S."/>
            <person name="Wang X."/>
            <person name="Zhu J."/>
            <person name="Ruan X."/>
            <person name="Zhao L."/>
            <person name="Wei J."/>
            <person name="Que T."/>
            <person name="Du C."/>
            <person name="Cheng J."/>
            <person name="Dai P."/>
            <person name="Han X."/>
            <person name="Huang E."/>
            <person name="Gao Y."/>
            <person name="Liu J."/>
            <person name="Shao H."/>
            <person name="Ye R."/>
            <person name="Li L."/>
            <person name="Wei W."/>
            <person name="Wang X."/>
            <person name="Wang C."/>
            <person name="Yang T."/>
            <person name="Huo Q."/>
            <person name="Li W."/>
            <person name="Guo W."/>
            <person name="Chen H."/>
            <person name="Zhou L."/>
            <person name="Ni X."/>
            <person name="Tian J."/>
            <person name="Zhou Y."/>
            <person name="Sheng Y."/>
            <person name="Liu T."/>
            <person name="Pan Y."/>
            <person name="Xia L."/>
            <person name="Li J."/>
            <person name="Zhao F."/>
            <person name="Cao W."/>
        </authorList>
    </citation>
    <scope>NUCLEOTIDE SEQUENCE</scope>
    <source>
        <strain evidence="1">Hyas-2018</strain>
    </source>
</reference>
<proteinExistence type="predicted"/>
<keyword evidence="2" id="KW-1185">Reference proteome</keyword>
<dbReference type="EMBL" id="CM023491">
    <property type="protein sequence ID" value="KAH6941584.1"/>
    <property type="molecule type" value="Genomic_DNA"/>
</dbReference>
<evidence type="ECO:0000313" key="2">
    <source>
        <dbReference type="Proteomes" id="UP000821845"/>
    </source>
</evidence>
<organism evidence="1 2">
    <name type="scientific">Hyalomma asiaticum</name>
    <name type="common">Tick</name>
    <dbReference type="NCBI Taxonomy" id="266040"/>
    <lineage>
        <taxon>Eukaryota</taxon>
        <taxon>Metazoa</taxon>
        <taxon>Ecdysozoa</taxon>
        <taxon>Arthropoda</taxon>
        <taxon>Chelicerata</taxon>
        <taxon>Arachnida</taxon>
        <taxon>Acari</taxon>
        <taxon>Parasitiformes</taxon>
        <taxon>Ixodida</taxon>
        <taxon>Ixodoidea</taxon>
        <taxon>Ixodidae</taxon>
        <taxon>Hyalomminae</taxon>
        <taxon>Hyalomma</taxon>
    </lineage>
</organism>
<sequence length="83" mass="9376">MDAKLVQMATNGGESRDDGDDEPPQEVPTSAKKRNLLHLLRNKVECSSGEDWLMRYAKQLEDAFLRLSMTAMQTSIMQLFSAK</sequence>
<protein>
    <submittedName>
        <fullName evidence="1">Uncharacterized protein</fullName>
    </submittedName>
</protein>
<comment type="caution">
    <text evidence="1">The sequence shown here is derived from an EMBL/GenBank/DDBJ whole genome shotgun (WGS) entry which is preliminary data.</text>
</comment>
<gene>
    <name evidence="1" type="ORF">HPB50_020477</name>
</gene>